<dbReference type="InterPro" id="IPR057670">
    <property type="entry name" value="SH3_retrovirus"/>
</dbReference>
<dbReference type="InterPro" id="IPR036397">
    <property type="entry name" value="RNaseH_sf"/>
</dbReference>
<dbReference type="GO" id="GO:0046872">
    <property type="term" value="F:metal ion binding"/>
    <property type="evidence" value="ECO:0007669"/>
    <property type="project" value="UniProtKB-KW"/>
</dbReference>
<accession>A0AAQ3XE09</accession>
<keyword evidence="1" id="KW-0479">Metal-binding</keyword>
<dbReference type="InterPro" id="IPR025724">
    <property type="entry name" value="GAG-pre-integrase_dom"/>
</dbReference>
<dbReference type="InterPro" id="IPR001584">
    <property type="entry name" value="Integrase_cat-core"/>
</dbReference>
<evidence type="ECO:0000256" key="1">
    <source>
        <dbReference type="ARBA" id="ARBA00022723"/>
    </source>
</evidence>
<dbReference type="Gene3D" id="3.30.420.10">
    <property type="entry name" value="Ribonuclease H-like superfamily/Ribonuclease H"/>
    <property type="match status" value="1"/>
</dbReference>
<dbReference type="InterPro" id="IPR012337">
    <property type="entry name" value="RNaseH-like_sf"/>
</dbReference>
<dbReference type="SUPFAM" id="SSF53098">
    <property type="entry name" value="Ribonuclease H-like"/>
    <property type="match status" value="1"/>
</dbReference>
<organism evidence="4 5">
    <name type="scientific">Paspalum notatum var. saurae</name>
    <dbReference type="NCBI Taxonomy" id="547442"/>
    <lineage>
        <taxon>Eukaryota</taxon>
        <taxon>Viridiplantae</taxon>
        <taxon>Streptophyta</taxon>
        <taxon>Embryophyta</taxon>
        <taxon>Tracheophyta</taxon>
        <taxon>Spermatophyta</taxon>
        <taxon>Magnoliopsida</taxon>
        <taxon>Liliopsida</taxon>
        <taxon>Poales</taxon>
        <taxon>Poaceae</taxon>
        <taxon>PACMAD clade</taxon>
        <taxon>Panicoideae</taxon>
        <taxon>Andropogonodae</taxon>
        <taxon>Paspaleae</taxon>
        <taxon>Paspalinae</taxon>
        <taxon>Paspalum</taxon>
    </lineage>
</organism>
<dbReference type="PANTHER" id="PTHR42648:SF28">
    <property type="entry name" value="TRANSPOSON-ENCODED PROTEIN WITH RIBONUCLEASE H-LIKE AND RETROVIRUS ZINC FINGER-LIKE DOMAINS"/>
    <property type="match status" value="1"/>
</dbReference>
<dbReference type="GO" id="GO:0015074">
    <property type="term" value="P:DNA integration"/>
    <property type="evidence" value="ECO:0007669"/>
    <property type="project" value="InterPro"/>
</dbReference>
<dbReference type="Pfam" id="PF25597">
    <property type="entry name" value="SH3_retrovirus"/>
    <property type="match status" value="1"/>
</dbReference>
<dbReference type="Proteomes" id="UP001341281">
    <property type="component" value="Chromosome 09"/>
</dbReference>
<evidence type="ECO:0000256" key="2">
    <source>
        <dbReference type="ARBA" id="ARBA00022801"/>
    </source>
</evidence>
<dbReference type="InterPro" id="IPR013103">
    <property type="entry name" value="RVT_2"/>
</dbReference>
<keyword evidence="5" id="KW-1185">Reference proteome</keyword>
<dbReference type="GO" id="GO:0016787">
    <property type="term" value="F:hydrolase activity"/>
    <property type="evidence" value="ECO:0007669"/>
    <property type="project" value="UniProtKB-KW"/>
</dbReference>
<dbReference type="PROSITE" id="PS50994">
    <property type="entry name" value="INTEGRASE"/>
    <property type="match status" value="1"/>
</dbReference>
<reference evidence="4 5" key="1">
    <citation type="submission" date="2024-02" db="EMBL/GenBank/DDBJ databases">
        <title>High-quality chromosome-scale genome assembly of Pensacola bahiagrass (Paspalum notatum Flugge var. saurae).</title>
        <authorList>
            <person name="Vega J.M."/>
            <person name="Podio M."/>
            <person name="Orjuela J."/>
            <person name="Siena L.A."/>
            <person name="Pessino S.C."/>
            <person name="Combes M.C."/>
            <person name="Mariac C."/>
            <person name="Albertini E."/>
            <person name="Pupilli F."/>
            <person name="Ortiz J.P.A."/>
            <person name="Leblanc O."/>
        </authorList>
    </citation>
    <scope>NUCLEOTIDE SEQUENCE [LARGE SCALE GENOMIC DNA]</scope>
    <source>
        <strain evidence="4">R1</strain>
        <tissue evidence="4">Leaf</tissue>
    </source>
</reference>
<name>A0AAQ3XE09_PASNO</name>
<dbReference type="GO" id="GO:0003676">
    <property type="term" value="F:nucleic acid binding"/>
    <property type="evidence" value="ECO:0007669"/>
    <property type="project" value="InterPro"/>
</dbReference>
<gene>
    <name evidence="4" type="ORF">U9M48_040299</name>
</gene>
<protein>
    <recommendedName>
        <fullName evidence="3">Integrase catalytic domain-containing protein</fullName>
    </recommendedName>
</protein>
<dbReference type="Pfam" id="PF13976">
    <property type="entry name" value="gag_pre-integrs"/>
    <property type="match status" value="1"/>
</dbReference>
<keyword evidence="2" id="KW-0378">Hydrolase</keyword>
<evidence type="ECO:0000259" key="3">
    <source>
        <dbReference type="PROSITE" id="PS50994"/>
    </source>
</evidence>
<dbReference type="SUPFAM" id="SSF56672">
    <property type="entry name" value="DNA/RNA polymerases"/>
    <property type="match status" value="1"/>
</dbReference>
<sequence>MVGNGSCLPVTSVGNAGTHGPFRLPNVLVAPNMVHNLLSIRQFTTDNSYSVEFDSSGLTVRDSASRRPLLRCDSSGPLYTLRLPSSAAPISTSLSPSLSTAFTTTTSSTTWHRRLSHPGRDALAQLSHSADITCSKTTDERLCHPCQRGRHVCLPFPTSSSHAAHIFDLIHCDLWTSSVPNISWYKYYLVVLDDFSHYSWTFPLRAKSEAFSMLSHFFAWVSTQFGLTIKAVQCDNRREFDNAATRSFFLSRGVHLRMSCPYTSPQNGKAERMIRTTNDVMRTLLFQAYLPARFWAKGLHTATYLLNRLPSTTSLAPTPHHALFGTPSRYDHLRVFGCACYPNTSATAPHKLAPHSTRCGYRCFDLATRWILISRHVVFDEADFSFSTTSTPASDLELESLFLSDPVVQPPLSEHPAGPPLAYFPDAPAPFPVVGPRVPCCADASCCAVRGPGVPCYADASCCALRSLGAPRRARRGPVAPCCAVRGPGGPIVPHCAMRGPVASCALCAACACLPASFGRLSGPGTAASGVFGVAPSSAPPMRYSHPICVYHQRTTPPSTPTPPAGPPPPEPPCRPRVAFRVEPAVYHPPVVHRDLGHLHPMVTRRAAGVLRPAALSATTKEPGISPVPSSVHTALADPHWRRAMEEEYAALLANQTWDLVPRPPGGNVVLWGFTQCPGVDYDETFSPVVKPATVRTVLSLALSRSWPVHQLDVKNAFLHGTLTETVYCTQLAGFVDPTRPELVWRLNKLLGRGNLGLPPSWCLWGSLRPNTSLFVYRHGDATAYLLLYVDDIVLTASSQHLLQTIIRSLQQEFAMKDLGVLHHFLGVTVEPRPSGLFLHQRQYALDILERAGMTNCKPCATPVDTEGKQSEAEGPSVVDPTAYRSLAGALQYLTFTRPDLTYAVQ</sequence>
<dbReference type="PANTHER" id="PTHR42648">
    <property type="entry name" value="TRANSPOSASE, PUTATIVE-RELATED"/>
    <property type="match status" value="1"/>
</dbReference>
<dbReference type="InterPro" id="IPR039537">
    <property type="entry name" value="Retrotran_Ty1/copia-like"/>
</dbReference>
<dbReference type="InterPro" id="IPR043502">
    <property type="entry name" value="DNA/RNA_pol_sf"/>
</dbReference>
<dbReference type="AlphaFoldDB" id="A0AAQ3XE09"/>
<feature type="domain" description="Integrase catalytic" evidence="3">
    <location>
        <begin position="153"/>
        <end position="327"/>
    </location>
</feature>
<evidence type="ECO:0000313" key="4">
    <source>
        <dbReference type="EMBL" id="WVZ94406.1"/>
    </source>
</evidence>
<dbReference type="Pfam" id="PF00665">
    <property type="entry name" value="rve"/>
    <property type="match status" value="1"/>
</dbReference>
<proteinExistence type="predicted"/>
<dbReference type="EMBL" id="CP144753">
    <property type="protein sequence ID" value="WVZ94406.1"/>
    <property type="molecule type" value="Genomic_DNA"/>
</dbReference>
<evidence type="ECO:0000313" key="5">
    <source>
        <dbReference type="Proteomes" id="UP001341281"/>
    </source>
</evidence>
<dbReference type="Pfam" id="PF07727">
    <property type="entry name" value="RVT_2"/>
    <property type="match status" value="1"/>
</dbReference>